<evidence type="ECO:0000313" key="2">
    <source>
        <dbReference type="EMBL" id="HIH09165.1"/>
    </source>
</evidence>
<keyword evidence="1" id="KW-0812">Transmembrane</keyword>
<name>A0A7J4IY13_9ARCH</name>
<dbReference type="EMBL" id="DUGC01000014">
    <property type="protein sequence ID" value="HIH09165.1"/>
    <property type="molecule type" value="Genomic_DNA"/>
</dbReference>
<dbReference type="Proteomes" id="UP000565078">
    <property type="component" value="Unassembled WGS sequence"/>
</dbReference>
<proteinExistence type="predicted"/>
<gene>
    <name evidence="2" type="ORF">HA254_00690</name>
</gene>
<reference evidence="3" key="1">
    <citation type="journal article" date="2020" name="bioRxiv">
        <title>A rank-normalized archaeal taxonomy based on genome phylogeny resolves widespread incomplete and uneven classifications.</title>
        <authorList>
            <person name="Rinke C."/>
            <person name="Chuvochina M."/>
            <person name="Mussig A.J."/>
            <person name="Chaumeil P.-A."/>
            <person name="Waite D.W."/>
            <person name="Whitman W.B."/>
            <person name="Parks D.H."/>
            <person name="Hugenholtz P."/>
        </authorList>
    </citation>
    <scope>NUCLEOTIDE SEQUENCE [LARGE SCALE GENOMIC DNA]</scope>
</reference>
<protein>
    <submittedName>
        <fullName evidence="2">Uncharacterized protein</fullName>
    </submittedName>
</protein>
<comment type="caution">
    <text evidence="2">The sequence shown here is derived from an EMBL/GenBank/DDBJ whole genome shotgun (WGS) entry which is preliminary data.</text>
</comment>
<feature type="transmembrane region" description="Helical" evidence="1">
    <location>
        <begin position="12"/>
        <end position="37"/>
    </location>
</feature>
<keyword evidence="1" id="KW-1133">Transmembrane helix</keyword>
<dbReference type="AlphaFoldDB" id="A0A7J4IY13"/>
<evidence type="ECO:0000313" key="3">
    <source>
        <dbReference type="Proteomes" id="UP000565078"/>
    </source>
</evidence>
<keyword evidence="1" id="KW-0472">Membrane</keyword>
<evidence type="ECO:0000256" key="1">
    <source>
        <dbReference type="SAM" id="Phobius"/>
    </source>
</evidence>
<sequence length="143" mass="14931">MAAWNEGSAGGAGGIVIIALAAIAGIVVGLVASPLVFGEQQGKEENTVLPKAGLANEDKNFLVNIANSQVDLTTAKVAAMDWCTINGGTWNIKQQRGQLQVATEVVDQLKAQNVDVVQLADGNWAASVLVVARDVCMFPLTKE</sequence>
<accession>A0A7J4IY13</accession>
<organism evidence="2 3">
    <name type="scientific">Candidatus Iainarchaeum sp</name>
    <dbReference type="NCBI Taxonomy" id="3101447"/>
    <lineage>
        <taxon>Archaea</taxon>
        <taxon>Candidatus Iainarchaeota</taxon>
        <taxon>Candidatus Iainarchaeia</taxon>
        <taxon>Candidatus Iainarchaeales</taxon>
        <taxon>Candidatus Iainarchaeaceae</taxon>
        <taxon>Candidatus Iainarchaeum</taxon>
    </lineage>
</organism>